<dbReference type="RefSeq" id="WP_194738464.1">
    <property type="nucleotide sequence ID" value="NZ_JADKYY010000002.1"/>
</dbReference>
<proteinExistence type="predicted"/>
<keyword evidence="3" id="KW-1185">Reference proteome</keyword>
<organism evidence="2 3">
    <name type="scientific">Planobacterium oryzisoli</name>
    <dbReference type="NCBI Taxonomy" id="2771435"/>
    <lineage>
        <taxon>Bacteria</taxon>
        <taxon>Pseudomonadati</taxon>
        <taxon>Bacteroidota</taxon>
        <taxon>Flavobacteriia</taxon>
        <taxon>Flavobacteriales</taxon>
        <taxon>Weeksellaceae</taxon>
        <taxon>Chryseobacterium group</taxon>
        <taxon>Chryseobacterium</taxon>
    </lineage>
</organism>
<feature type="transmembrane region" description="Helical" evidence="1">
    <location>
        <begin position="104"/>
        <end position="124"/>
    </location>
</feature>
<keyword evidence="1" id="KW-0472">Membrane</keyword>
<reference evidence="2" key="1">
    <citation type="submission" date="2020-11" db="EMBL/GenBank/DDBJ databases">
        <title>Genome seq and assembly of Planobacterium sp.</title>
        <authorList>
            <person name="Chhetri G."/>
        </authorList>
    </citation>
    <scope>NUCLEOTIDE SEQUENCE</scope>
    <source>
        <strain evidence="2">GCR5</strain>
    </source>
</reference>
<dbReference type="AlphaFoldDB" id="A0A931E7Q4"/>
<name>A0A931E7Q4_9FLAO</name>
<keyword evidence="1" id="KW-0812">Transmembrane</keyword>
<feature type="transmembrane region" description="Helical" evidence="1">
    <location>
        <begin position="211"/>
        <end position="230"/>
    </location>
</feature>
<feature type="transmembrane region" description="Helical" evidence="1">
    <location>
        <begin position="345"/>
        <end position="373"/>
    </location>
</feature>
<feature type="transmembrane region" description="Helical" evidence="1">
    <location>
        <begin position="276"/>
        <end position="293"/>
    </location>
</feature>
<protein>
    <submittedName>
        <fullName evidence="2">Uncharacterized protein</fullName>
    </submittedName>
</protein>
<dbReference type="EMBL" id="JADKYY010000002">
    <property type="protein sequence ID" value="MBF5026527.1"/>
    <property type="molecule type" value="Genomic_DNA"/>
</dbReference>
<evidence type="ECO:0000313" key="3">
    <source>
        <dbReference type="Proteomes" id="UP000694480"/>
    </source>
</evidence>
<feature type="transmembrane region" description="Helical" evidence="1">
    <location>
        <begin position="379"/>
        <end position="400"/>
    </location>
</feature>
<evidence type="ECO:0000256" key="1">
    <source>
        <dbReference type="SAM" id="Phobius"/>
    </source>
</evidence>
<feature type="transmembrane region" description="Helical" evidence="1">
    <location>
        <begin position="79"/>
        <end position="98"/>
    </location>
</feature>
<feature type="transmembrane region" description="Helical" evidence="1">
    <location>
        <begin position="236"/>
        <end position="256"/>
    </location>
</feature>
<gene>
    <name evidence="2" type="ORF">IC612_01790</name>
</gene>
<evidence type="ECO:0000313" key="2">
    <source>
        <dbReference type="EMBL" id="MBF5026527.1"/>
    </source>
</evidence>
<keyword evidence="1" id="KW-1133">Transmembrane helix</keyword>
<sequence>MNKLDFWMRFSVINFAVVALLGVLMRYKIAFSLPMLDQKHLQEAHSHFAFYGWVTQVIYVLVLRYLVKNNATADLQKYKVLLWINLAASYLMVVSFVYGGYFWLSIAASTAALLVSFVMLYYLSRDFKAVTEFSKHWFIAGLWFAALSSIGVFTLSFMTATDQLSQTLYLASTYYFLHFQYNGFFIFSCIGLLVSRLNHYGAGLPIEKHRMIFILMVLGCIIGFGLSVLWMNLPLWLLLIITLGTIAQTVASFILFQSIIAQWNLITKRISKTQQLVWIYVGFAFAVKILLQLGSNIPQVSEFAFGFRNVVIAYLHLVLLMCISIYLLNEILATNRFGFSKSMCIGLYIVLVGIVLNEAVLGLMGVLSIKYIALPNSQYMLFAISVLILLGLLLMVYAMYRTEKKPHTTAASQNT</sequence>
<dbReference type="Proteomes" id="UP000694480">
    <property type="component" value="Unassembled WGS sequence"/>
</dbReference>
<feature type="transmembrane region" description="Helical" evidence="1">
    <location>
        <begin position="136"/>
        <end position="159"/>
    </location>
</feature>
<feature type="transmembrane region" description="Helical" evidence="1">
    <location>
        <begin position="12"/>
        <end position="36"/>
    </location>
</feature>
<feature type="transmembrane region" description="Helical" evidence="1">
    <location>
        <begin position="313"/>
        <end position="333"/>
    </location>
</feature>
<comment type="caution">
    <text evidence="2">The sequence shown here is derived from an EMBL/GenBank/DDBJ whole genome shotgun (WGS) entry which is preliminary data.</text>
</comment>
<feature type="transmembrane region" description="Helical" evidence="1">
    <location>
        <begin position="48"/>
        <end position="67"/>
    </location>
</feature>
<accession>A0A931E7Q4</accession>
<feature type="transmembrane region" description="Helical" evidence="1">
    <location>
        <begin position="179"/>
        <end position="199"/>
    </location>
</feature>